<protein>
    <submittedName>
        <fullName evidence="1">Uncharacterized protein</fullName>
    </submittedName>
</protein>
<evidence type="ECO:0000313" key="2">
    <source>
        <dbReference type="Proteomes" id="UP000663722"/>
    </source>
</evidence>
<name>A0A975BQC6_9BACT</name>
<proteinExistence type="predicted"/>
<accession>A0A975BQC6</accession>
<reference evidence="1" key="1">
    <citation type="journal article" date="2021" name="Microb. Physiol.">
        <title>Proteogenomic Insights into the Physiology of Marine, Sulfate-Reducing, Filamentous Desulfonema limicola and Desulfonema magnum.</title>
        <authorList>
            <person name="Schnaars V."/>
            <person name="Wohlbrand L."/>
            <person name="Scheve S."/>
            <person name="Hinrichs C."/>
            <person name="Reinhardt R."/>
            <person name="Rabus R."/>
        </authorList>
    </citation>
    <scope>NUCLEOTIDE SEQUENCE</scope>
    <source>
        <strain evidence="1">4be13</strain>
    </source>
</reference>
<gene>
    <name evidence="1" type="ORF">dnm_057630</name>
</gene>
<dbReference type="AlphaFoldDB" id="A0A975BQC6"/>
<dbReference type="Proteomes" id="UP000663722">
    <property type="component" value="Chromosome"/>
</dbReference>
<dbReference type="KEGG" id="dmm:dnm_057630"/>
<organism evidence="1 2">
    <name type="scientific">Desulfonema magnum</name>
    <dbReference type="NCBI Taxonomy" id="45655"/>
    <lineage>
        <taxon>Bacteria</taxon>
        <taxon>Pseudomonadati</taxon>
        <taxon>Thermodesulfobacteriota</taxon>
        <taxon>Desulfobacteria</taxon>
        <taxon>Desulfobacterales</taxon>
        <taxon>Desulfococcaceae</taxon>
        <taxon>Desulfonema</taxon>
    </lineage>
</organism>
<keyword evidence="2" id="KW-1185">Reference proteome</keyword>
<evidence type="ECO:0000313" key="1">
    <source>
        <dbReference type="EMBL" id="QTA89706.1"/>
    </source>
</evidence>
<dbReference type="EMBL" id="CP061800">
    <property type="protein sequence ID" value="QTA89706.1"/>
    <property type="molecule type" value="Genomic_DNA"/>
</dbReference>
<sequence>MLQICRPNKAAACLPSIHYNQKKGTESPFLSSFSYTKSL</sequence>